<evidence type="ECO:0000313" key="3">
    <source>
        <dbReference type="Proteomes" id="UP000829685"/>
    </source>
</evidence>
<evidence type="ECO:0000313" key="2">
    <source>
        <dbReference type="EMBL" id="KAI1868173.1"/>
    </source>
</evidence>
<dbReference type="PANTHER" id="PTHR43736">
    <property type="entry name" value="ADP-RIBOSE PYROPHOSPHATASE"/>
    <property type="match status" value="1"/>
</dbReference>
<proteinExistence type="predicted"/>
<evidence type="ECO:0000259" key="1">
    <source>
        <dbReference type="PROSITE" id="PS51462"/>
    </source>
</evidence>
<dbReference type="Gene3D" id="3.90.79.10">
    <property type="entry name" value="Nucleoside Triphosphate Pyrophosphohydrolase"/>
    <property type="match status" value="1"/>
</dbReference>
<name>A0A9P9WKI0_9PEZI</name>
<dbReference type="CDD" id="cd02883">
    <property type="entry name" value="NUDIX_Hydrolase"/>
    <property type="match status" value="1"/>
</dbReference>
<dbReference type="InterPro" id="IPR000086">
    <property type="entry name" value="NUDIX_hydrolase_dom"/>
</dbReference>
<comment type="caution">
    <text evidence="2">The sequence shown here is derived from an EMBL/GenBank/DDBJ whole genome shotgun (WGS) entry which is preliminary data.</text>
</comment>
<organism evidence="2 3">
    <name type="scientific">Neoarthrinium moseri</name>
    <dbReference type="NCBI Taxonomy" id="1658444"/>
    <lineage>
        <taxon>Eukaryota</taxon>
        <taxon>Fungi</taxon>
        <taxon>Dikarya</taxon>
        <taxon>Ascomycota</taxon>
        <taxon>Pezizomycotina</taxon>
        <taxon>Sordariomycetes</taxon>
        <taxon>Xylariomycetidae</taxon>
        <taxon>Amphisphaeriales</taxon>
        <taxon>Apiosporaceae</taxon>
        <taxon>Neoarthrinium</taxon>
    </lineage>
</organism>
<dbReference type="EMBL" id="JAFIMR010000017">
    <property type="protein sequence ID" value="KAI1868173.1"/>
    <property type="molecule type" value="Genomic_DNA"/>
</dbReference>
<keyword evidence="3" id="KW-1185">Reference proteome</keyword>
<accession>A0A9P9WKI0</accession>
<dbReference type="SUPFAM" id="SSF55811">
    <property type="entry name" value="Nudix"/>
    <property type="match status" value="1"/>
</dbReference>
<dbReference type="InterPro" id="IPR015797">
    <property type="entry name" value="NUDIX_hydrolase-like_dom_sf"/>
</dbReference>
<dbReference type="AlphaFoldDB" id="A0A9P9WKI0"/>
<dbReference type="Proteomes" id="UP000829685">
    <property type="component" value="Unassembled WGS sequence"/>
</dbReference>
<gene>
    <name evidence="2" type="ORF">JX265_006996</name>
</gene>
<dbReference type="PANTHER" id="PTHR43736:SF1">
    <property type="entry name" value="DIHYDRONEOPTERIN TRIPHOSPHATE DIPHOSPHATASE"/>
    <property type="match status" value="1"/>
</dbReference>
<sequence>MADPKKPYSPTPFQTPSSLSSFTVPLTTYLSTVRSPSGSALEGIGTGCVLIDPRTAKVLLLQRAPHDSMPLRWEVPGGAVDEEDASVLQGAARELFEEAGLVAARFLGAVGGQEEDGPPLVEEFFTRRGRRVGKITFLVEVAESTSRQLADGGADGDIVVTLDPNEHAAFLWVGEDEARAKKTAGGMEIEFTTERQADRVLEAFNLWRKFEDNR</sequence>
<reference evidence="2" key="1">
    <citation type="submission" date="2021-03" db="EMBL/GenBank/DDBJ databases">
        <title>Revisited historic fungal species revealed as producer of novel bioactive compounds through whole genome sequencing and comparative genomics.</title>
        <authorList>
            <person name="Vignolle G.A."/>
            <person name="Hochenegger N."/>
            <person name="Mach R.L."/>
            <person name="Mach-Aigner A.R."/>
            <person name="Javad Rahimi M."/>
            <person name="Salim K.A."/>
            <person name="Chan C.M."/>
            <person name="Lim L.B.L."/>
            <person name="Cai F."/>
            <person name="Druzhinina I.S."/>
            <person name="U'Ren J.M."/>
            <person name="Derntl C."/>
        </authorList>
    </citation>
    <scope>NUCLEOTIDE SEQUENCE</scope>
    <source>
        <strain evidence="2">TUCIM 5799</strain>
    </source>
</reference>
<dbReference type="PROSITE" id="PS51462">
    <property type="entry name" value="NUDIX"/>
    <property type="match status" value="1"/>
</dbReference>
<dbReference type="Pfam" id="PF00293">
    <property type="entry name" value="NUDIX"/>
    <property type="match status" value="1"/>
</dbReference>
<protein>
    <recommendedName>
        <fullName evidence="1">Nudix hydrolase domain-containing protein</fullName>
    </recommendedName>
</protein>
<feature type="domain" description="Nudix hydrolase" evidence="1">
    <location>
        <begin position="41"/>
        <end position="202"/>
    </location>
</feature>